<evidence type="ECO:0000256" key="2">
    <source>
        <dbReference type="SAM" id="Phobius"/>
    </source>
</evidence>
<feature type="region of interest" description="Disordered" evidence="1">
    <location>
        <begin position="551"/>
        <end position="644"/>
    </location>
</feature>
<dbReference type="EMBL" id="SELW01000529">
    <property type="protein sequence ID" value="TID23248.1"/>
    <property type="molecule type" value="Genomic_DNA"/>
</dbReference>
<accession>A0A4T0WZC6</accession>
<dbReference type="Proteomes" id="UP000307173">
    <property type="component" value="Unassembled WGS sequence"/>
</dbReference>
<gene>
    <name evidence="3" type="ORF">CANINC_003180</name>
</gene>
<sequence>MHDLKRCLIKLDRPELEAQQGAFALLAIFFLHGEPDNKTCFVSALNNFDVFVAVPSTERFDLYINLAKTFDAYKTDYLQHYNDYLLMLNTYLVLDESQIGFKYYAYKHYLNQNYKEYDGFVLGSPIIEFNQNFYTSEANSTDREINLVNKHYHVFGLKNNMPECERFFNNYIYPLYKSQSSWKEVEIATSMSKILKHWTMINSLQIGIFFCSLILNLVALSVLVISRADPKVMLKPYNAKTFTLLFFLNYVAVLILILISLFVKIITYNANMNFEGLHNVGFLLLELVWISIIGYFVFCWIAKFKQANHVENQSLEKEDSLQIHLAELFETKSVESHISNEKHDYLSTEKLTGVIGPFIQKVKRIITPVASHAVTASKEEEGVSSAKTIKSIDSTNSLVETIDTQKLFSKDPFDGLKALNMVSALSTSHPNVSPYSQIDKNLDYTSSITTEKKSKTDSSSAALTIQRSKLGSISQSLEDKRNGFYQHCGTTVQLNNETLPSIGNLKDLQEPDHINLTYSKSLNNNPLSLSKDNLNSDNDFEWETKFGLKSSQSVSNGSNGKVREGDETTEKYQKLQSCTKEKYTTTKHTSKEQAIPPEPKKSYQYLIPSTSITSGVTVDSDFSDEESSRSNEKGTIAREHRKSI</sequence>
<dbReference type="AlphaFoldDB" id="A0A4T0WZC6"/>
<evidence type="ECO:0000313" key="3">
    <source>
        <dbReference type="EMBL" id="TID23248.1"/>
    </source>
</evidence>
<evidence type="ECO:0000256" key="1">
    <source>
        <dbReference type="SAM" id="MobiDB-lite"/>
    </source>
</evidence>
<name>A0A4T0WZC6_9ASCO</name>
<organism evidence="3 4">
    <name type="scientific">Pichia inconspicua</name>
    <dbReference type="NCBI Taxonomy" id="52247"/>
    <lineage>
        <taxon>Eukaryota</taxon>
        <taxon>Fungi</taxon>
        <taxon>Dikarya</taxon>
        <taxon>Ascomycota</taxon>
        <taxon>Saccharomycotina</taxon>
        <taxon>Pichiomycetes</taxon>
        <taxon>Pichiales</taxon>
        <taxon>Pichiaceae</taxon>
        <taxon>Pichia</taxon>
    </lineage>
</organism>
<keyword evidence="2" id="KW-0472">Membrane</keyword>
<keyword evidence="2" id="KW-0812">Transmembrane</keyword>
<feature type="compositionally biased region" description="Polar residues" evidence="1">
    <location>
        <begin position="607"/>
        <end position="617"/>
    </location>
</feature>
<feature type="compositionally biased region" description="Basic and acidic residues" evidence="1">
    <location>
        <begin position="626"/>
        <end position="638"/>
    </location>
</feature>
<feature type="compositionally biased region" description="Basic and acidic residues" evidence="1">
    <location>
        <begin position="561"/>
        <end position="584"/>
    </location>
</feature>
<feature type="transmembrane region" description="Helical" evidence="2">
    <location>
        <begin position="280"/>
        <end position="302"/>
    </location>
</feature>
<dbReference type="OrthoDB" id="3989068at2759"/>
<reference evidence="3 4" key="1">
    <citation type="journal article" date="2019" name="Front. Genet.">
        <title>Whole-Genome Sequencing of the Opportunistic Yeast Pathogen Candida inconspicua Uncovers Its Hybrid Origin.</title>
        <authorList>
            <person name="Mixao V."/>
            <person name="Hansen A.P."/>
            <person name="Saus E."/>
            <person name="Boekhout T."/>
            <person name="Lass-Florl C."/>
            <person name="Gabaldon T."/>
        </authorList>
    </citation>
    <scope>NUCLEOTIDE SEQUENCE [LARGE SCALE GENOMIC DNA]</scope>
    <source>
        <strain evidence="3 4">CBS 180</strain>
    </source>
</reference>
<proteinExistence type="predicted"/>
<feature type="transmembrane region" description="Helical" evidence="2">
    <location>
        <begin position="246"/>
        <end position="268"/>
    </location>
</feature>
<evidence type="ECO:0000313" key="4">
    <source>
        <dbReference type="Proteomes" id="UP000307173"/>
    </source>
</evidence>
<comment type="caution">
    <text evidence="3">The sequence shown here is derived from an EMBL/GenBank/DDBJ whole genome shotgun (WGS) entry which is preliminary data.</text>
</comment>
<keyword evidence="2" id="KW-1133">Transmembrane helix</keyword>
<protein>
    <submittedName>
        <fullName evidence="3">Uncharacterized protein</fullName>
    </submittedName>
</protein>
<feature type="transmembrane region" description="Helical" evidence="2">
    <location>
        <begin position="204"/>
        <end position="225"/>
    </location>
</feature>
<keyword evidence="4" id="KW-1185">Reference proteome</keyword>